<organism evidence="1 2">
    <name type="scientific">Hymenobacter qilianensis</name>
    <dbReference type="NCBI Taxonomy" id="1385715"/>
    <lineage>
        <taxon>Bacteria</taxon>
        <taxon>Pseudomonadati</taxon>
        <taxon>Bacteroidota</taxon>
        <taxon>Cytophagia</taxon>
        <taxon>Cytophagales</taxon>
        <taxon>Hymenobacteraceae</taxon>
        <taxon>Hymenobacter</taxon>
    </lineage>
</organism>
<dbReference type="RefSeq" id="WP_187733041.1">
    <property type="nucleotide sequence ID" value="NZ_CP060784.1"/>
</dbReference>
<dbReference type="KEGG" id="hqi:H9L05_03465"/>
<dbReference type="AlphaFoldDB" id="A0A7H0GWY7"/>
<dbReference type="Proteomes" id="UP000516093">
    <property type="component" value="Chromosome"/>
</dbReference>
<reference evidence="1 2" key="1">
    <citation type="submission" date="2020-08" db="EMBL/GenBank/DDBJ databases">
        <title>Genome sequence of Hymenobacter qilianensis JCM 19763T.</title>
        <authorList>
            <person name="Hyun D.-W."/>
            <person name="Bae J.-W."/>
        </authorList>
    </citation>
    <scope>NUCLEOTIDE SEQUENCE [LARGE SCALE GENOMIC DNA]</scope>
    <source>
        <strain evidence="1 2">JCM 19763</strain>
    </source>
</reference>
<keyword evidence="2" id="KW-1185">Reference proteome</keyword>
<sequence>MTPLNGGSKIPSLKDLKAQVAQQAAVVKNAPQELAEPSGPALGLPTVDEELLQRVWQELKEEKRAQDRMSEYSVLNRAVKVNEQHVIELVVDNPIQIDQFNDFRIEFLTELRRRTGYPRLTVQPIMGEQVQTARKLYTSADKFEYLAEKFPSLREMKQRLGLDTDF</sequence>
<dbReference type="EMBL" id="CP060784">
    <property type="protein sequence ID" value="QNP52803.1"/>
    <property type="molecule type" value="Genomic_DNA"/>
</dbReference>
<proteinExistence type="predicted"/>
<gene>
    <name evidence="1" type="ORF">H9L05_03465</name>
</gene>
<evidence type="ECO:0008006" key="3">
    <source>
        <dbReference type="Google" id="ProtNLM"/>
    </source>
</evidence>
<accession>A0A7H0GWY7</accession>
<evidence type="ECO:0000313" key="2">
    <source>
        <dbReference type="Proteomes" id="UP000516093"/>
    </source>
</evidence>
<name>A0A7H0GWY7_9BACT</name>
<protein>
    <recommendedName>
        <fullName evidence="3">DNA polymerase III subunit gamma/tau</fullName>
    </recommendedName>
</protein>
<evidence type="ECO:0000313" key="1">
    <source>
        <dbReference type="EMBL" id="QNP52803.1"/>
    </source>
</evidence>